<evidence type="ECO:0000256" key="4">
    <source>
        <dbReference type="ARBA" id="ARBA00023163"/>
    </source>
</evidence>
<dbReference type="PANTHER" id="PTHR30537:SF5">
    <property type="entry name" value="HTH-TYPE TRANSCRIPTIONAL ACTIVATOR TTDR-RELATED"/>
    <property type="match status" value="1"/>
</dbReference>
<keyword evidence="7" id="KW-1185">Reference proteome</keyword>
<keyword evidence="4" id="KW-0804">Transcription</keyword>
<gene>
    <name evidence="6" type="ORF">SAMN05192564_102634</name>
</gene>
<evidence type="ECO:0000313" key="7">
    <source>
        <dbReference type="Proteomes" id="UP000198638"/>
    </source>
</evidence>
<dbReference type="InterPro" id="IPR005119">
    <property type="entry name" value="LysR_subst-bd"/>
</dbReference>
<organism evidence="6 7">
    <name type="scientific">Paraburkholderia sartisoli</name>
    <dbReference type="NCBI Taxonomy" id="83784"/>
    <lineage>
        <taxon>Bacteria</taxon>
        <taxon>Pseudomonadati</taxon>
        <taxon>Pseudomonadota</taxon>
        <taxon>Betaproteobacteria</taxon>
        <taxon>Burkholderiales</taxon>
        <taxon>Burkholderiaceae</taxon>
        <taxon>Paraburkholderia</taxon>
    </lineage>
</organism>
<evidence type="ECO:0000256" key="2">
    <source>
        <dbReference type="ARBA" id="ARBA00023015"/>
    </source>
</evidence>
<accession>A0A1H4D2U4</accession>
<dbReference type="PANTHER" id="PTHR30537">
    <property type="entry name" value="HTH-TYPE TRANSCRIPTIONAL REGULATOR"/>
    <property type="match status" value="1"/>
</dbReference>
<keyword evidence="2" id="KW-0805">Transcription regulation</keyword>
<dbReference type="Gene3D" id="3.40.190.290">
    <property type="match status" value="1"/>
</dbReference>
<evidence type="ECO:0000256" key="3">
    <source>
        <dbReference type="ARBA" id="ARBA00023125"/>
    </source>
</evidence>
<dbReference type="Pfam" id="PF00126">
    <property type="entry name" value="HTH_1"/>
    <property type="match status" value="1"/>
</dbReference>
<sequence length="302" mass="33086">MRVSLLDRVNAIRLFVRLVECGSFSAVGREEGIGQPAVSKQISALERHLGAQLVLRTSRQVVITEVGQTFYESARQLVDDFDALESSVGDRQQSPRGVVRVNTAPAHGRLCITPLLPDFFRQYPDVAIELSVSERQVDLVGDGVDLAIRHGRLVDSSLTARKLSETDFVLVASPAYLAAKGVPIQLPDLDQHTCIVFAKGHESSPWSLKVGQEAVSYVPHGSLLTGDAEHIRAAVLSGLGIAQAPFWLLADEIRSGQVRVLLPALQPERVPIHLVYPAGRRVQMRVRMFIEYLVSAFASPEL</sequence>
<dbReference type="InterPro" id="IPR000847">
    <property type="entry name" value="LysR_HTH_N"/>
</dbReference>
<protein>
    <submittedName>
        <fullName evidence="6">DNA-binding transcriptional regulator, LysR family</fullName>
    </submittedName>
</protein>
<dbReference type="AlphaFoldDB" id="A0A1H4D2U4"/>
<dbReference type="CDD" id="cd08422">
    <property type="entry name" value="PBP2_CrgA_like"/>
    <property type="match status" value="1"/>
</dbReference>
<dbReference type="InterPro" id="IPR058163">
    <property type="entry name" value="LysR-type_TF_proteobact-type"/>
</dbReference>
<evidence type="ECO:0000256" key="1">
    <source>
        <dbReference type="ARBA" id="ARBA00009437"/>
    </source>
</evidence>
<dbReference type="GO" id="GO:0003700">
    <property type="term" value="F:DNA-binding transcription factor activity"/>
    <property type="evidence" value="ECO:0007669"/>
    <property type="project" value="InterPro"/>
</dbReference>
<evidence type="ECO:0000313" key="6">
    <source>
        <dbReference type="EMBL" id="SEA66957.1"/>
    </source>
</evidence>
<name>A0A1H4D2U4_9BURK</name>
<dbReference type="Proteomes" id="UP000198638">
    <property type="component" value="Unassembled WGS sequence"/>
</dbReference>
<dbReference type="SUPFAM" id="SSF46785">
    <property type="entry name" value="Winged helix' DNA-binding domain"/>
    <property type="match status" value="1"/>
</dbReference>
<dbReference type="Pfam" id="PF03466">
    <property type="entry name" value="LysR_substrate"/>
    <property type="match status" value="1"/>
</dbReference>
<dbReference type="STRING" id="83784.SAMN05192564_102634"/>
<evidence type="ECO:0000259" key="5">
    <source>
        <dbReference type="PROSITE" id="PS50931"/>
    </source>
</evidence>
<reference evidence="7" key="1">
    <citation type="submission" date="2016-10" db="EMBL/GenBank/DDBJ databases">
        <authorList>
            <person name="Varghese N."/>
            <person name="Submissions S."/>
        </authorList>
    </citation>
    <scope>NUCLEOTIDE SEQUENCE [LARGE SCALE GENOMIC DNA]</scope>
    <source>
        <strain evidence="7">LMG 24000</strain>
    </source>
</reference>
<comment type="similarity">
    <text evidence="1">Belongs to the LysR transcriptional regulatory family.</text>
</comment>
<dbReference type="FunFam" id="1.10.10.10:FF:000001">
    <property type="entry name" value="LysR family transcriptional regulator"/>
    <property type="match status" value="1"/>
</dbReference>
<proteinExistence type="inferred from homology"/>
<dbReference type="InterPro" id="IPR036390">
    <property type="entry name" value="WH_DNA-bd_sf"/>
</dbReference>
<dbReference type="FunFam" id="3.40.190.290:FF:000001">
    <property type="entry name" value="Transcriptional regulator, LysR family"/>
    <property type="match status" value="1"/>
</dbReference>
<dbReference type="SUPFAM" id="SSF53850">
    <property type="entry name" value="Periplasmic binding protein-like II"/>
    <property type="match status" value="1"/>
</dbReference>
<dbReference type="EMBL" id="FNRQ01000002">
    <property type="protein sequence ID" value="SEA66957.1"/>
    <property type="molecule type" value="Genomic_DNA"/>
</dbReference>
<dbReference type="InterPro" id="IPR036388">
    <property type="entry name" value="WH-like_DNA-bd_sf"/>
</dbReference>
<keyword evidence="3 6" id="KW-0238">DNA-binding</keyword>
<dbReference type="PRINTS" id="PR00039">
    <property type="entry name" value="HTHLYSR"/>
</dbReference>
<dbReference type="PROSITE" id="PS50931">
    <property type="entry name" value="HTH_LYSR"/>
    <property type="match status" value="1"/>
</dbReference>
<feature type="domain" description="HTH lysR-type" evidence="5">
    <location>
        <begin position="7"/>
        <end position="64"/>
    </location>
</feature>
<dbReference type="GO" id="GO:0003677">
    <property type="term" value="F:DNA binding"/>
    <property type="evidence" value="ECO:0007669"/>
    <property type="project" value="UniProtKB-KW"/>
</dbReference>
<dbReference type="Gene3D" id="1.10.10.10">
    <property type="entry name" value="Winged helix-like DNA-binding domain superfamily/Winged helix DNA-binding domain"/>
    <property type="match status" value="1"/>
</dbReference>